<dbReference type="AlphaFoldDB" id="A0A5J4Z2R4"/>
<dbReference type="InterPro" id="IPR004226">
    <property type="entry name" value="TBCA"/>
</dbReference>
<evidence type="ECO:0000313" key="6">
    <source>
        <dbReference type="EMBL" id="KAA8497203.1"/>
    </source>
</evidence>
<dbReference type="Pfam" id="PF02970">
    <property type="entry name" value="TBCA"/>
    <property type="match status" value="1"/>
</dbReference>
<keyword evidence="3" id="KW-0493">Microtubule</keyword>
<evidence type="ECO:0000256" key="2">
    <source>
        <dbReference type="ARBA" id="ARBA00023186"/>
    </source>
</evidence>
<name>A0A5J4Z2R4_PORPP</name>
<dbReference type="InterPro" id="IPR036126">
    <property type="entry name" value="TBCA_sf"/>
</dbReference>
<dbReference type="SUPFAM" id="SSF46988">
    <property type="entry name" value="Tubulin chaperone cofactor A"/>
    <property type="match status" value="1"/>
</dbReference>
<dbReference type="Proteomes" id="UP000324585">
    <property type="component" value="Unassembled WGS sequence"/>
</dbReference>
<keyword evidence="2 3" id="KW-0143">Chaperone</keyword>
<comment type="caution">
    <text evidence="6">The sequence shown here is derived from an EMBL/GenBank/DDBJ whole genome shotgun (WGS) entry which is preliminary data.</text>
</comment>
<comment type="subunit">
    <text evidence="3">Supercomplex made of cofactors A to E. Cofactors A and D function by capturing and stabilizing tubulin in a quasi-native conformation. Cofactor E binds to the cofactor D-tubulin complex; interaction with cofactor C then causes the release of tubulin polypeptides that are committed to the native state.</text>
</comment>
<dbReference type="PANTHER" id="PTHR21500">
    <property type="entry name" value="TUBULIN-SPECIFIC CHAPERONE A"/>
    <property type="match status" value="1"/>
</dbReference>
<dbReference type="EMBL" id="VRMN01000002">
    <property type="protein sequence ID" value="KAA8497203.1"/>
    <property type="molecule type" value="Genomic_DNA"/>
</dbReference>
<evidence type="ECO:0000256" key="4">
    <source>
        <dbReference type="SAM" id="Coils"/>
    </source>
</evidence>
<dbReference type="GO" id="GO:0005829">
    <property type="term" value="C:cytosol"/>
    <property type="evidence" value="ECO:0007669"/>
    <property type="project" value="TreeGrafter"/>
</dbReference>
<keyword evidence="3" id="KW-0206">Cytoskeleton</keyword>
<protein>
    <recommendedName>
        <fullName evidence="3">Tubulin-specific chaperone A</fullName>
    </recommendedName>
</protein>
<dbReference type="OMA" id="MESEELC"/>
<keyword evidence="4" id="KW-0175">Coiled coil</keyword>
<dbReference type="OrthoDB" id="296187at2759"/>
<sequence>MAAITARDLKIQTDVVRRLCKELDSYKSELHAHEEKVKQLSAEGEDEARLRQWSNVIEETRNMIPSTEARLSEAVSKLEDTLALAQTSSSSEMQKQIVETENVLERAK</sequence>
<dbReference type="GO" id="GO:0005874">
    <property type="term" value="C:microtubule"/>
    <property type="evidence" value="ECO:0007669"/>
    <property type="project" value="UniProtKB-KW"/>
</dbReference>
<comment type="subcellular location">
    <subcellularLocation>
        <location evidence="3">Cytoplasm</location>
        <location evidence="3">Cytoskeleton</location>
    </subcellularLocation>
</comment>
<dbReference type="PANTHER" id="PTHR21500:SF0">
    <property type="entry name" value="TUBULIN-SPECIFIC CHAPERONE A"/>
    <property type="match status" value="1"/>
</dbReference>
<evidence type="ECO:0000256" key="1">
    <source>
        <dbReference type="ARBA" id="ARBA00006806"/>
    </source>
</evidence>
<dbReference type="GO" id="GO:0007021">
    <property type="term" value="P:tubulin complex assembly"/>
    <property type="evidence" value="ECO:0007669"/>
    <property type="project" value="UniProtKB-UniRule"/>
</dbReference>
<feature type="coiled-coil region" evidence="4">
    <location>
        <begin position="16"/>
        <end position="43"/>
    </location>
</feature>
<organism evidence="6 7">
    <name type="scientific">Porphyridium purpureum</name>
    <name type="common">Red alga</name>
    <name type="synonym">Porphyridium cruentum</name>
    <dbReference type="NCBI Taxonomy" id="35688"/>
    <lineage>
        <taxon>Eukaryota</taxon>
        <taxon>Rhodophyta</taxon>
        <taxon>Bangiophyceae</taxon>
        <taxon>Porphyridiales</taxon>
        <taxon>Porphyridiaceae</taxon>
        <taxon>Porphyridium</taxon>
    </lineage>
</organism>
<feature type="region of interest" description="Disordered" evidence="5">
    <location>
        <begin position="86"/>
        <end position="108"/>
    </location>
</feature>
<dbReference type="GO" id="GO:0007023">
    <property type="term" value="P:post-chaperonin tubulin folding pathway"/>
    <property type="evidence" value="ECO:0007669"/>
    <property type="project" value="UniProtKB-UniRule"/>
</dbReference>
<keyword evidence="3" id="KW-0963">Cytoplasm</keyword>
<evidence type="ECO:0000256" key="3">
    <source>
        <dbReference type="RuleBase" id="RU364030"/>
    </source>
</evidence>
<comment type="similarity">
    <text evidence="1 3">Belongs to the TBCA family.</text>
</comment>
<evidence type="ECO:0000256" key="5">
    <source>
        <dbReference type="SAM" id="MobiDB-lite"/>
    </source>
</evidence>
<reference evidence="7" key="1">
    <citation type="journal article" date="2019" name="Nat. Commun.">
        <title>Expansion of phycobilisome linker gene families in mesophilic red algae.</title>
        <authorList>
            <person name="Lee J."/>
            <person name="Kim D."/>
            <person name="Bhattacharya D."/>
            <person name="Yoon H.S."/>
        </authorList>
    </citation>
    <scope>NUCLEOTIDE SEQUENCE [LARGE SCALE GENOMIC DNA]</scope>
    <source>
        <strain evidence="7">CCMP 1328</strain>
    </source>
</reference>
<dbReference type="GO" id="GO:0048487">
    <property type="term" value="F:beta-tubulin binding"/>
    <property type="evidence" value="ECO:0007669"/>
    <property type="project" value="InterPro"/>
</dbReference>
<proteinExistence type="inferred from homology"/>
<accession>A0A5J4Z2R4</accession>
<feature type="compositionally biased region" description="Polar residues" evidence="5">
    <location>
        <begin position="86"/>
        <end position="99"/>
    </location>
</feature>
<gene>
    <name evidence="6" type="ORF">FVE85_0932</name>
</gene>
<dbReference type="Gene3D" id="1.20.58.90">
    <property type="match status" value="1"/>
</dbReference>
<keyword evidence="7" id="KW-1185">Reference proteome</keyword>
<evidence type="ECO:0000313" key="7">
    <source>
        <dbReference type="Proteomes" id="UP000324585"/>
    </source>
</evidence>